<comment type="caution">
    <text evidence="7">The sequence shown here is derived from an EMBL/GenBank/DDBJ whole genome shotgun (WGS) entry which is preliminary data.</text>
</comment>
<evidence type="ECO:0000256" key="3">
    <source>
        <dbReference type="ARBA" id="ARBA00023163"/>
    </source>
</evidence>
<dbReference type="InterPro" id="IPR004111">
    <property type="entry name" value="Repressor_TetR_C"/>
</dbReference>
<evidence type="ECO:0000313" key="8">
    <source>
        <dbReference type="Proteomes" id="UP001241758"/>
    </source>
</evidence>
<evidence type="ECO:0000256" key="4">
    <source>
        <dbReference type="PROSITE-ProRule" id="PRU00335"/>
    </source>
</evidence>
<dbReference type="Proteomes" id="UP001241758">
    <property type="component" value="Unassembled WGS sequence"/>
</dbReference>
<keyword evidence="2 4" id="KW-0238">DNA-binding</keyword>
<evidence type="ECO:0000256" key="5">
    <source>
        <dbReference type="SAM" id="MobiDB-lite"/>
    </source>
</evidence>
<dbReference type="PROSITE" id="PS50977">
    <property type="entry name" value="HTH_TETR_2"/>
    <property type="match status" value="1"/>
</dbReference>
<evidence type="ECO:0000313" key="7">
    <source>
        <dbReference type="EMBL" id="MDI6101785.1"/>
    </source>
</evidence>
<dbReference type="PANTHER" id="PTHR30055:SF151">
    <property type="entry name" value="TRANSCRIPTIONAL REGULATORY PROTEIN"/>
    <property type="match status" value="1"/>
</dbReference>
<dbReference type="PANTHER" id="PTHR30055">
    <property type="entry name" value="HTH-TYPE TRANSCRIPTIONAL REGULATOR RUTR"/>
    <property type="match status" value="1"/>
</dbReference>
<organism evidence="7 8">
    <name type="scientific">Actinoplanes sandaracinus</name>
    <dbReference type="NCBI Taxonomy" id="3045177"/>
    <lineage>
        <taxon>Bacteria</taxon>
        <taxon>Bacillati</taxon>
        <taxon>Actinomycetota</taxon>
        <taxon>Actinomycetes</taxon>
        <taxon>Micromonosporales</taxon>
        <taxon>Micromonosporaceae</taxon>
        <taxon>Actinoplanes</taxon>
    </lineage>
</organism>
<name>A0ABT6WPW5_9ACTN</name>
<dbReference type="SUPFAM" id="SSF46689">
    <property type="entry name" value="Homeodomain-like"/>
    <property type="match status" value="1"/>
</dbReference>
<dbReference type="InterPro" id="IPR036271">
    <property type="entry name" value="Tet_transcr_reg_TetR-rel_C_sf"/>
</dbReference>
<keyword evidence="1" id="KW-0805">Transcription regulation</keyword>
<dbReference type="Pfam" id="PF00440">
    <property type="entry name" value="TetR_N"/>
    <property type="match status" value="1"/>
</dbReference>
<dbReference type="Pfam" id="PF02909">
    <property type="entry name" value="TetR_C_1"/>
    <property type="match status" value="1"/>
</dbReference>
<keyword evidence="8" id="KW-1185">Reference proteome</keyword>
<evidence type="ECO:0000259" key="6">
    <source>
        <dbReference type="PROSITE" id="PS50977"/>
    </source>
</evidence>
<evidence type="ECO:0000256" key="1">
    <source>
        <dbReference type="ARBA" id="ARBA00023015"/>
    </source>
</evidence>
<sequence length="232" mass="25027">MTDAPPIWNRPERGSRGPHPTHSRDEIVAAAITLADTEGLAAVSMRAVATALGTGAGTLYRYLSSRDDLLDLMSDRVVAELCPYPAPGPDPTEALLHLARRQLDLYRRHSWLVDLLPRSSGIGPESLGWFDHCLRVLEPVRCGTAAKFEALAMMTGVVTLFARNERAAPPPAFTGLDLTAYPHLVAAFAVPGTPRPDLFERTLRGLLSVLLADDGTAPESWGGRSVVPEEKG</sequence>
<feature type="region of interest" description="Disordered" evidence="5">
    <location>
        <begin position="1"/>
        <end position="22"/>
    </location>
</feature>
<accession>A0ABT6WPW5</accession>
<gene>
    <name evidence="7" type="ORF">QLQ12_24490</name>
</gene>
<feature type="DNA-binding region" description="H-T-H motif" evidence="4">
    <location>
        <begin position="44"/>
        <end position="63"/>
    </location>
</feature>
<dbReference type="InterPro" id="IPR009057">
    <property type="entry name" value="Homeodomain-like_sf"/>
</dbReference>
<dbReference type="InterPro" id="IPR001647">
    <property type="entry name" value="HTH_TetR"/>
</dbReference>
<dbReference type="EMBL" id="JASCTH010000016">
    <property type="protein sequence ID" value="MDI6101785.1"/>
    <property type="molecule type" value="Genomic_DNA"/>
</dbReference>
<dbReference type="InterPro" id="IPR050109">
    <property type="entry name" value="HTH-type_TetR-like_transc_reg"/>
</dbReference>
<dbReference type="RefSeq" id="WP_282762768.1">
    <property type="nucleotide sequence ID" value="NZ_JASCTH010000016.1"/>
</dbReference>
<protein>
    <submittedName>
        <fullName evidence="7">TetR/AcrR family transcriptional regulator</fullName>
    </submittedName>
</protein>
<dbReference type="SUPFAM" id="SSF48498">
    <property type="entry name" value="Tetracyclin repressor-like, C-terminal domain"/>
    <property type="match status" value="1"/>
</dbReference>
<feature type="domain" description="HTH tetR-type" evidence="6">
    <location>
        <begin position="21"/>
        <end position="81"/>
    </location>
</feature>
<keyword evidence="3" id="KW-0804">Transcription</keyword>
<proteinExistence type="predicted"/>
<dbReference type="Gene3D" id="1.10.357.10">
    <property type="entry name" value="Tetracycline Repressor, domain 2"/>
    <property type="match status" value="1"/>
</dbReference>
<reference evidence="7 8" key="1">
    <citation type="submission" date="2023-05" db="EMBL/GenBank/DDBJ databases">
        <title>Actinoplanes sp. NEAU-A12 genome sequencing.</title>
        <authorList>
            <person name="Wang Z.-S."/>
        </authorList>
    </citation>
    <scope>NUCLEOTIDE SEQUENCE [LARGE SCALE GENOMIC DNA]</scope>
    <source>
        <strain evidence="7 8">NEAU-A12</strain>
    </source>
</reference>
<evidence type="ECO:0000256" key="2">
    <source>
        <dbReference type="ARBA" id="ARBA00023125"/>
    </source>
</evidence>